<reference evidence="8 9" key="1">
    <citation type="submission" date="2017-05" db="EMBL/GenBank/DDBJ databases">
        <title>Functional genome analysis of Paenibacillus pasadenensis strain R16: insights on endophytic life style and antifungal activity.</title>
        <authorList>
            <person name="Passera A."/>
            <person name="Marcolungo L."/>
            <person name="Casati P."/>
            <person name="Brasca M."/>
            <person name="Quaglino F."/>
            <person name="Delledonne M."/>
        </authorList>
    </citation>
    <scope>NUCLEOTIDE SEQUENCE [LARGE SCALE GENOMIC DNA]</scope>
    <source>
        <strain evidence="8 9">R16</strain>
    </source>
</reference>
<dbReference type="PANTHER" id="PTHR34296">
    <property type="entry name" value="TRANSCRIPTIONAL ACTIVATOR PROTEIN MED"/>
    <property type="match status" value="1"/>
</dbReference>
<dbReference type="AlphaFoldDB" id="A0A2N5N3R0"/>
<dbReference type="Proteomes" id="UP000234789">
    <property type="component" value="Unassembled WGS sequence"/>
</dbReference>
<comment type="subcellular location">
    <subcellularLocation>
        <location evidence="1">Cell membrane</location>
        <topology evidence="1">Lipid-anchor</topology>
    </subcellularLocation>
</comment>
<dbReference type="SUPFAM" id="SSF53822">
    <property type="entry name" value="Periplasmic binding protein-like I"/>
    <property type="match status" value="1"/>
</dbReference>
<dbReference type="InterPro" id="IPR050957">
    <property type="entry name" value="BMP_lipoprotein"/>
</dbReference>
<evidence type="ECO:0000256" key="5">
    <source>
        <dbReference type="ARBA" id="ARBA00023136"/>
    </source>
</evidence>
<dbReference type="RefSeq" id="WP_228551348.1">
    <property type="nucleotide sequence ID" value="NZ_BIMM01000022.1"/>
</dbReference>
<evidence type="ECO:0000313" key="8">
    <source>
        <dbReference type="EMBL" id="PLT44929.1"/>
    </source>
</evidence>
<keyword evidence="4" id="KW-0732">Signal</keyword>
<keyword evidence="5" id="KW-0472">Membrane</keyword>
<proteinExistence type="inferred from homology"/>
<keyword evidence="6 8" id="KW-0449">Lipoprotein</keyword>
<keyword evidence="3" id="KW-1003">Cell membrane</keyword>
<comment type="caution">
    <text evidence="8">The sequence shown here is derived from an EMBL/GenBank/DDBJ whole genome shotgun (WGS) entry which is preliminary data.</text>
</comment>
<gene>
    <name evidence="8" type="ORF">B8V81_3360</name>
</gene>
<sequence length="354" mass="36968">MKQQENGRKRLGKRSRMRTSRLIALLLALTLLLAGCGGNKAAGTTAKPEAEAAGKSGFKVALLTPGAVNDNGWNSVAYNGLLKIKDVLGADTQHSEKVGQSDAAEFIRGYAQDGFQVVIGHGFEYAEPMMEIAKEFPDTWFLVTSAAVSQEPNVASISINNREQGYLMGTAAALLSKSGKVAAIGGTDIPPITNSVAGFKEGAEAAVPGIEVFTAMTGSNDDIAKAKETAISMIEKGADVVMANANAAGNGGIEAAKQKGVLSIGSNVDLNALAPDTVAVSVIQDYPAAMASVVKDIKEGRMKAEPKMLGVKEGAVYLSPYHGFESSIPQAVKDKIEAVFVSLHSGELQVKNEQ</sequence>
<organism evidence="8 9">
    <name type="scientific">Paenibacillus pasadenensis</name>
    <dbReference type="NCBI Taxonomy" id="217090"/>
    <lineage>
        <taxon>Bacteria</taxon>
        <taxon>Bacillati</taxon>
        <taxon>Bacillota</taxon>
        <taxon>Bacilli</taxon>
        <taxon>Bacillales</taxon>
        <taxon>Paenibacillaceae</taxon>
        <taxon>Paenibacillus</taxon>
    </lineage>
</organism>
<evidence type="ECO:0000256" key="4">
    <source>
        <dbReference type="ARBA" id="ARBA00022729"/>
    </source>
</evidence>
<dbReference type="Gene3D" id="3.40.50.2300">
    <property type="match status" value="2"/>
</dbReference>
<name>A0A2N5N3R0_9BACL</name>
<feature type="domain" description="ABC transporter substrate-binding protein PnrA-like" evidence="7">
    <location>
        <begin position="59"/>
        <end position="319"/>
    </location>
</feature>
<dbReference type="PANTHER" id="PTHR34296:SF2">
    <property type="entry name" value="ABC TRANSPORTER GUANOSINE-BINDING PROTEIN NUPN"/>
    <property type="match status" value="1"/>
</dbReference>
<dbReference type="CDD" id="cd06304">
    <property type="entry name" value="PBP1_BmpA_Med_PnrA-like"/>
    <property type="match status" value="1"/>
</dbReference>
<evidence type="ECO:0000259" key="7">
    <source>
        <dbReference type="Pfam" id="PF02608"/>
    </source>
</evidence>
<evidence type="ECO:0000313" key="9">
    <source>
        <dbReference type="Proteomes" id="UP000234789"/>
    </source>
</evidence>
<dbReference type="InterPro" id="IPR028082">
    <property type="entry name" value="Peripla_BP_I"/>
</dbReference>
<dbReference type="InterPro" id="IPR003760">
    <property type="entry name" value="PnrA-like"/>
</dbReference>
<accession>A0A2N5N3R0</accession>
<evidence type="ECO:0000256" key="2">
    <source>
        <dbReference type="ARBA" id="ARBA00008610"/>
    </source>
</evidence>
<evidence type="ECO:0000256" key="6">
    <source>
        <dbReference type="ARBA" id="ARBA00023288"/>
    </source>
</evidence>
<dbReference type="EMBL" id="NFEZ01000004">
    <property type="protein sequence ID" value="PLT44929.1"/>
    <property type="molecule type" value="Genomic_DNA"/>
</dbReference>
<comment type="similarity">
    <text evidence="2">Belongs to the BMP lipoprotein family.</text>
</comment>
<dbReference type="GO" id="GO:0005886">
    <property type="term" value="C:plasma membrane"/>
    <property type="evidence" value="ECO:0007669"/>
    <property type="project" value="UniProtKB-SubCell"/>
</dbReference>
<keyword evidence="9" id="KW-1185">Reference proteome</keyword>
<protein>
    <submittedName>
        <fullName evidence="8">Membrane lipoprotein</fullName>
    </submittedName>
</protein>
<evidence type="ECO:0000256" key="1">
    <source>
        <dbReference type="ARBA" id="ARBA00004193"/>
    </source>
</evidence>
<evidence type="ECO:0000256" key="3">
    <source>
        <dbReference type="ARBA" id="ARBA00022475"/>
    </source>
</evidence>
<dbReference type="Pfam" id="PF02608">
    <property type="entry name" value="Bmp"/>
    <property type="match status" value="1"/>
</dbReference>